<comment type="caution">
    <text evidence="4">The sequence shown here is derived from an EMBL/GenBank/DDBJ whole genome shotgun (WGS) entry which is preliminary data.</text>
</comment>
<dbReference type="PROSITE" id="PS50127">
    <property type="entry name" value="UBC_2"/>
    <property type="match status" value="1"/>
</dbReference>
<organism evidence="4 5">
    <name type="scientific">Brassica carinata</name>
    <name type="common">Ethiopian mustard</name>
    <name type="synonym">Abyssinian cabbage</name>
    <dbReference type="NCBI Taxonomy" id="52824"/>
    <lineage>
        <taxon>Eukaryota</taxon>
        <taxon>Viridiplantae</taxon>
        <taxon>Streptophyta</taxon>
        <taxon>Embryophyta</taxon>
        <taxon>Tracheophyta</taxon>
        <taxon>Spermatophyta</taxon>
        <taxon>Magnoliopsida</taxon>
        <taxon>eudicotyledons</taxon>
        <taxon>Gunneridae</taxon>
        <taxon>Pentapetalae</taxon>
        <taxon>rosids</taxon>
        <taxon>malvids</taxon>
        <taxon>Brassicales</taxon>
        <taxon>Brassicaceae</taxon>
        <taxon>Brassiceae</taxon>
        <taxon>Brassica</taxon>
    </lineage>
</organism>
<protein>
    <recommendedName>
        <fullName evidence="3">UBC core domain-containing protein</fullName>
    </recommendedName>
</protein>
<sequence>MNQPWLISAMDPDVVEISPPPIASGSRTRKPRQAVISEVIDVEEYEFRNNVADKKNKGKAIQDTSSFDHKPFSHLASEAVPMELDDYAMFQAILNSQNIPTDVEVVMSTQPRSHNIAMVPSLHSGPYKVDNCATSSRLIAAEVISSAQANFLRDFKRFDTVDDFSDHHFASQGKAQSSRHVCPKPRAKEPRLEMGKGRVFHCESRMDLLRAVIIGAEGTPYSDGLFFFDIQFSDTYPSAPPKVHYHAGGLRINPNLYNCGKVCLSLLGTWTGNTRESWIPEESTMLQLLVSIQALILNQKPYFNEPGYEQSKGTESGELVSEAYSENIFILSLKTMVYSMRKPPKHFEEFVRSHYFMRAHDIVKACNAYKNGAPLGSMVKGGVQDVSETSKRGSDKFMAEVACFMKTVVDEFVKLGVKELQEKQKPLTKRSILSG</sequence>
<evidence type="ECO:0000313" key="4">
    <source>
        <dbReference type="EMBL" id="KAG2266404.1"/>
    </source>
</evidence>
<reference evidence="4 5" key="1">
    <citation type="submission" date="2020-02" db="EMBL/GenBank/DDBJ databases">
        <authorList>
            <person name="Ma Q."/>
            <person name="Huang Y."/>
            <person name="Song X."/>
            <person name="Pei D."/>
        </authorList>
    </citation>
    <scope>NUCLEOTIDE SEQUENCE [LARGE SCALE GENOMIC DNA]</scope>
    <source>
        <strain evidence="4">Sxm20200214</strain>
        <tissue evidence="4">Leaf</tissue>
    </source>
</reference>
<accession>A0A8X7QA27</accession>
<feature type="domain" description="UBC core" evidence="3">
    <location>
        <begin position="176"/>
        <end position="337"/>
    </location>
</feature>
<dbReference type="InterPro" id="IPR016135">
    <property type="entry name" value="UBQ-conjugating_enzyme/RWD"/>
</dbReference>
<evidence type="ECO:0000313" key="5">
    <source>
        <dbReference type="Proteomes" id="UP000886595"/>
    </source>
</evidence>
<dbReference type="OrthoDB" id="47801at2759"/>
<dbReference type="EMBL" id="JAAMPC010000014">
    <property type="protein sequence ID" value="KAG2266404.1"/>
    <property type="molecule type" value="Genomic_DNA"/>
</dbReference>
<dbReference type="AlphaFoldDB" id="A0A8X7QA27"/>
<dbReference type="PANTHER" id="PTHR46116:SF22">
    <property type="entry name" value="UBIQUITIN-CONJUGATING ENZYME E2 26-RELATED"/>
    <property type="match status" value="1"/>
</dbReference>
<name>A0A8X7QA27_BRACI</name>
<dbReference type="SMART" id="SM00212">
    <property type="entry name" value="UBCc"/>
    <property type="match status" value="1"/>
</dbReference>
<dbReference type="Gene3D" id="3.10.110.10">
    <property type="entry name" value="Ubiquitin Conjugating Enzyme"/>
    <property type="match status" value="1"/>
</dbReference>
<keyword evidence="2" id="KW-0833">Ubl conjugation pathway</keyword>
<proteinExistence type="predicted"/>
<keyword evidence="1" id="KW-0808">Transferase</keyword>
<evidence type="ECO:0000256" key="2">
    <source>
        <dbReference type="ARBA" id="ARBA00022786"/>
    </source>
</evidence>
<dbReference type="GO" id="GO:0061631">
    <property type="term" value="F:ubiquitin conjugating enzyme activity"/>
    <property type="evidence" value="ECO:0007669"/>
    <property type="project" value="TreeGrafter"/>
</dbReference>
<dbReference type="PANTHER" id="PTHR46116">
    <property type="entry name" value="(E3-INDEPENDENT) E2 UBIQUITIN-CONJUGATING ENZYME"/>
    <property type="match status" value="1"/>
</dbReference>
<dbReference type="Pfam" id="PF00179">
    <property type="entry name" value="UQ_con"/>
    <property type="match status" value="1"/>
</dbReference>
<evidence type="ECO:0000256" key="1">
    <source>
        <dbReference type="ARBA" id="ARBA00022679"/>
    </source>
</evidence>
<dbReference type="Proteomes" id="UP000886595">
    <property type="component" value="Unassembled WGS sequence"/>
</dbReference>
<keyword evidence="5" id="KW-1185">Reference proteome</keyword>
<dbReference type="SUPFAM" id="SSF54495">
    <property type="entry name" value="UBC-like"/>
    <property type="match status" value="1"/>
</dbReference>
<evidence type="ECO:0000259" key="3">
    <source>
        <dbReference type="PROSITE" id="PS50127"/>
    </source>
</evidence>
<gene>
    <name evidence="4" type="ORF">Bca52824_073483</name>
</gene>
<dbReference type="CDD" id="cd23837">
    <property type="entry name" value="UBCc_UBE2O"/>
    <property type="match status" value="1"/>
</dbReference>
<dbReference type="InterPro" id="IPR000608">
    <property type="entry name" value="UBC"/>
</dbReference>